<organism evidence="2 3">
    <name type="scientific">Flammeovirga aprica JL-4</name>
    <dbReference type="NCBI Taxonomy" id="694437"/>
    <lineage>
        <taxon>Bacteria</taxon>
        <taxon>Pseudomonadati</taxon>
        <taxon>Bacteroidota</taxon>
        <taxon>Cytophagia</taxon>
        <taxon>Cytophagales</taxon>
        <taxon>Flammeovirgaceae</taxon>
        <taxon>Flammeovirga</taxon>
    </lineage>
</organism>
<keyword evidence="2" id="KW-0489">Methyltransferase</keyword>
<comment type="caution">
    <text evidence="2">The sequence shown here is derived from an EMBL/GenBank/DDBJ whole genome shotgun (WGS) entry which is preliminary data.</text>
</comment>
<dbReference type="SUPFAM" id="SSF53335">
    <property type="entry name" value="S-adenosyl-L-methionine-dependent methyltransferases"/>
    <property type="match status" value="1"/>
</dbReference>
<name>A0A7X9RXQ4_9BACT</name>
<evidence type="ECO:0000259" key="1">
    <source>
        <dbReference type="Pfam" id="PF08241"/>
    </source>
</evidence>
<dbReference type="CDD" id="cd02440">
    <property type="entry name" value="AdoMet_MTases"/>
    <property type="match status" value="1"/>
</dbReference>
<keyword evidence="2" id="KW-0808">Transferase</keyword>
<proteinExistence type="predicted"/>
<dbReference type="PANTHER" id="PTHR43861:SF1">
    <property type="entry name" value="TRANS-ACONITATE 2-METHYLTRANSFERASE"/>
    <property type="match status" value="1"/>
</dbReference>
<keyword evidence="3" id="KW-1185">Reference proteome</keyword>
<dbReference type="Gene3D" id="3.40.50.150">
    <property type="entry name" value="Vaccinia Virus protein VP39"/>
    <property type="match status" value="1"/>
</dbReference>
<dbReference type="EMBL" id="JABANE010000070">
    <property type="protein sequence ID" value="NME70656.1"/>
    <property type="molecule type" value="Genomic_DNA"/>
</dbReference>
<dbReference type="GO" id="GO:0032259">
    <property type="term" value="P:methylation"/>
    <property type="evidence" value="ECO:0007669"/>
    <property type="project" value="UniProtKB-KW"/>
</dbReference>
<protein>
    <submittedName>
        <fullName evidence="2">Class I SAM-dependent methyltransferase</fullName>
    </submittedName>
</protein>
<reference evidence="2 3" key="1">
    <citation type="submission" date="2020-04" db="EMBL/GenBank/DDBJ databases">
        <title>Flammeovirga sp. SR4, a novel species isolated from seawater.</title>
        <authorList>
            <person name="Wang X."/>
        </authorList>
    </citation>
    <scope>NUCLEOTIDE SEQUENCE [LARGE SCALE GENOMIC DNA]</scope>
    <source>
        <strain evidence="2 3">ATCC 23126</strain>
    </source>
</reference>
<dbReference type="Pfam" id="PF08241">
    <property type="entry name" value="Methyltransf_11"/>
    <property type="match status" value="1"/>
</dbReference>
<evidence type="ECO:0000313" key="3">
    <source>
        <dbReference type="Proteomes" id="UP000576082"/>
    </source>
</evidence>
<dbReference type="InterPro" id="IPR029063">
    <property type="entry name" value="SAM-dependent_MTases_sf"/>
</dbReference>
<dbReference type="AlphaFoldDB" id="A0A7X9RXQ4"/>
<dbReference type="PANTHER" id="PTHR43861">
    <property type="entry name" value="TRANS-ACONITATE 2-METHYLTRANSFERASE-RELATED"/>
    <property type="match status" value="1"/>
</dbReference>
<dbReference type="GO" id="GO:0008757">
    <property type="term" value="F:S-adenosylmethionine-dependent methyltransferase activity"/>
    <property type="evidence" value="ECO:0007669"/>
    <property type="project" value="InterPro"/>
</dbReference>
<accession>A0A7X9RXQ4</accession>
<evidence type="ECO:0000313" key="2">
    <source>
        <dbReference type="EMBL" id="NME70656.1"/>
    </source>
</evidence>
<gene>
    <name evidence="2" type="ORF">HHU12_21950</name>
</gene>
<feature type="domain" description="Methyltransferase type 11" evidence="1">
    <location>
        <begin position="42"/>
        <end position="136"/>
    </location>
</feature>
<dbReference type="RefSeq" id="WP_169658888.1">
    <property type="nucleotide sequence ID" value="NZ_JABANE010000070.1"/>
</dbReference>
<dbReference type="Proteomes" id="UP000576082">
    <property type="component" value="Unassembled WGS sequence"/>
</dbReference>
<dbReference type="InterPro" id="IPR013216">
    <property type="entry name" value="Methyltransf_11"/>
</dbReference>
<sequence>MSIEQAYNSWADIYDTNQNKTRDLDAHATVETLSKYDFKNVLELGAGTGKNTPFLLSKAEQVVSLDFSEEMLNKAKAKIKDERVSFRRTDLNEEWDVEDNFADLVTVSLCLEHIENLDQIFAKAHQKLKENGFFFISELHPFKQYLGTKARYETEEGVKELEVYIHHLSEFVNAAKNNGFTLKEVEEWFDGEAENEVPRILSLVFQK</sequence>